<feature type="domain" description="Fatty acid desaturase" evidence="3">
    <location>
        <begin position="39"/>
        <end position="284"/>
    </location>
</feature>
<feature type="transmembrane region" description="Helical" evidence="2">
    <location>
        <begin position="44"/>
        <end position="62"/>
    </location>
</feature>
<comment type="caution">
    <text evidence="4">The sequence shown here is derived from an EMBL/GenBank/DDBJ whole genome shotgun (WGS) entry which is preliminary data.</text>
</comment>
<feature type="transmembrane region" description="Helical" evidence="2">
    <location>
        <begin position="209"/>
        <end position="227"/>
    </location>
</feature>
<evidence type="ECO:0000313" key="4">
    <source>
        <dbReference type="EMBL" id="RAW90447.1"/>
    </source>
</evidence>
<keyword evidence="2" id="KW-0472">Membrane</keyword>
<evidence type="ECO:0000259" key="3">
    <source>
        <dbReference type="Pfam" id="PF00487"/>
    </source>
</evidence>
<evidence type="ECO:0000313" key="5">
    <source>
        <dbReference type="Proteomes" id="UP000250870"/>
    </source>
</evidence>
<organism evidence="4 5">
    <name type="scientific">Photorhabdus laumondii subsp. clarkei</name>
    <dbReference type="NCBI Taxonomy" id="2029685"/>
    <lineage>
        <taxon>Bacteria</taxon>
        <taxon>Pseudomonadati</taxon>
        <taxon>Pseudomonadota</taxon>
        <taxon>Gammaproteobacteria</taxon>
        <taxon>Enterobacterales</taxon>
        <taxon>Morganellaceae</taxon>
        <taxon>Photorhabdus</taxon>
    </lineage>
</organism>
<sequence>MMAIWRYSPWDAVMFALSILHTVATITLVVYWNGFTIMGWLTHVILLTLMTTYNIIVISHFFTHTPWFVSNALNMFVSILNSMNIGQSIQSYHLSHVRNHHKYNNDRGVGESGPQDTSSTFINGKERGEHNTLWNYSTIGGIFTLYNSLMRMLWAIFIWHKPLSKADKGYEKLLSRVKVRRMKELWQLRLDRLFQAMWVIILFTWSWEWALFCYLPSLYFAFVLVNIQNYYEHYGALPGNKFANSVSYYGRVYNFLMFNDGYHQEHHISGNTHWKLLPDLRRKYSIQLFAQKRVISPVPAILGFLHRHRSLLHRSIYPMDFKMHRDGKGTNPREHR</sequence>
<proteinExistence type="predicted"/>
<evidence type="ECO:0000256" key="2">
    <source>
        <dbReference type="SAM" id="Phobius"/>
    </source>
</evidence>
<feature type="transmembrane region" description="Helical" evidence="2">
    <location>
        <begin position="133"/>
        <end position="159"/>
    </location>
</feature>
<reference evidence="4 5" key="1">
    <citation type="journal article" date="2018" name="Int. J. Syst. Evol. Microbiol.">
        <title>Whole-genome-based revisit of Photorhabdus phylogeny: proposal for the elevation of most Photorhabdus subspecies to the species level and description of one novel species Photorhabdus bodei sp. nov., and one novel subspecies Photorhabdus laumondii subsp. clarkei subsp. nov.</title>
        <authorList>
            <person name="Machado R.A.R."/>
            <person name="Wuthrich D."/>
            <person name="Kuhnert P."/>
            <person name="Arce C.C.M."/>
            <person name="Thonen L."/>
            <person name="Ruiz C."/>
            <person name="Zhang X."/>
            <person name="Robert C.A.M."/>
            <person name="Karimi J."/>
            <person name="Kamali S."/>
            <person name="Ma J."/>
            <person name="Bruggmann R."/>
            <person name="Erb M."/>
        </authorList>
    </citation>
    <scope>NUCLEOTIDE SEQUENCE [LARGE SCALE GENOMIC DNA]</scope>
    <source>
        <strain evidence="4 5">BOJ-47</strain>
    </source>
</reference>
<feature type="transmembrane region" description="Helical" evidence="2">
    <location>
        <begin position="12"/>
        <end position="32"/>
    </location>
</feature>
<dbReference type="GO" id="GO:0006629">
    <property type="term" value="P:lipid metabolic process"/>
    <property type="evidence" value="ECO:0007669"/>
    <property type="project" value="InterPro"/>
</dbReference>
<dbReference type="AlphaFoldDB" id="A0A329VHA6"/>
<evidence type="ECO:0000256" key="1">
    <source>
        <dbReference type="SAM" id="MobiDB-lite"/>
    </source>
</evidence>
<dbReference type="Proteomes" id="UP000250870">
    <property type="component" value="Unassembled WGS sequence"/>
</dbReference>
<dbReference type="EMBL" id="NSCI01000016">
    <property type="protein sequence ID" value="RAW90447.1"/>
    <property type="molecule type" value="Genomic_DNA"/>
</dbReference>
<feature type="region of interest" description="Disordered" evidence="1">
    <location>
        <begin position="104"/>
        <end position="124"/>
    </location>
</feature>
<protein>
    <recommendedName>
        <fullName evidence="3">Fatty acid desaturase domain-containing protein</fullName>
    </recommendedName>
</protein>
<accession>A0A329VHA6</accession>
<dbReference type="InterPro" id="IPR005804">
    <property type="entry name" value="FA_desaturase_dom"/>
</dbReference>
<keyword evidence="2" id="KW-0812">Transmembrane</keyword>
<gene>
    <name evidence="4" type="ORF">CKY01_12785</name>
</gene>
<name>A0A329VHA6_9GAMM</name>
<dbReference type="Pfam" id="PF00487">
    <property type="entry name" value="FA_desaturase"/>
    <property type="match status" value="1"/>
</dbReference>
<keyword evidence="2" id="KW-1133">Transmembrane helix</keyword>
<dbReference type="RefSeq" id="WP_113025966.1">
    <property type="nucleotide sequence ID" value="NZ_CAWNWQ010000016.1"/>
</dbReference>